<proteinExistence type="predicted"/>
<evidence type="ECO:0000256" key="1">
    <source>
        <dbReference type="SAM" id="Phobius"/>
    </source>
</evidence>
<evidence type="ECO:0000313" key="2">
    <source>
        <dbReference type="EMBL" id="KKM86399.1"/>
    </source>
</evidence>
<dbReference type="AlphaFoldDB" id="A0A0F9KVN8"/>
<protein>
    <submittedName>
        <fullName evidence="2">Uncharacterized protein</fullName>
    </submittedName>
</protein>
<reference evidence="2" key="1">
    <citation type="journal article" date="2015" name="Nature">
        <title>Complex archaea that bridge the gap between prokaryotes and eukaryotes.</title>
        <authorList>
            <person name="Spang A."/>
            <person name="Saw J.H."/>
            <person name="Jorgensen S.L."/>
            <person name="Zaremba-Niedzwiedzka K."/>
            <person name="Martijn J."/>
            <person name="Lind A.E."/>
            <person name="van Eijk R."/>
            <person name="Schleper C."/>
            <person name="Guy L."/>
            <person name="Ettema T.J."/>
        </authorList>
    </citation>
    <scope>NUCLEOTIDE SEQUENCE</scope>
</reference>
<sequence length="233" mass="25142">MGESRESTESTKSSKITKEELSGSKVVAFIGVLILVAGAINSFLAAGSTTAMNIIFGILALFLALVIFISLEFIDLGPVKVPYLWYLTLIIGVVLIILAFFTTAPSTTPVTPKPYLGGVLVSISGIVEYLIQQQKREVVVSKFVAFAGAAFTIYQSILLFFVAPTAVIFGIIGIIIAVILVILVMGKIDIKIPYNWWTVLIIAFIVFTWIDPVYAGIAGTVLMVAFILIIIGF</sequence>
<feature type="transmembrane region" description="Helical" evidence="1">
    <location>
        <begin position="51"/>
        <end position="71"/>
    </location>
</feature>
<gene>
    <name evidence="2" type="ORF">LCGC14_1279450</name>
</gene>
<accession>A0A0F9KVN8</accession>
<feature type="transmembrane region" description="Helical" evidence="1">
    <location>
        <begin position="216"/>
        <end position="232"/>
    </location>
</feature>
<feature type="transmembrane region" description="Helical" evidence="1">
    <location>
        <begin position="167"/>
        <end position="185"/>
    </location>
</feature>
<name>A0A0F9KVN8_9ZZZZ</name>
<feature type="transmembrane region" description="Helical" evidence="1">
    <location>
        <begin position="114"/>
        <end position="131"/>
    </location>
</feature>
<comment type="caution">
    <text evidence="2">The sequence shown here is derived from an EMBL/GenBank/DDBJ whole genome shotgun (WGS) entry which is preliminary data.</text>
</comment>
<feature type="transmembrane region" description="Helical" evidence="1">
    <location>
        <begin position="143"/>
        <end position="161"/>
    </location>
</feature>
<organism evidence="2">
    <name type="scientific">marine sediment metagenome</name>
    <dbReference type="NCBI Taxonomy" id="412755"/>
    <lineage>
        <taxon>unclassified sequences</taxon>
        <taxon>metagenomes</taxon>
        <taxon>ecological metagenomes</taxon>
    </lineage>
</organism>
<keyword evidence="1" id="KW-0472">Membrane</keyword>
<feature type="transmembrane region" description="Helical" evidence="1">
    <location>
        <begin position="83"/>
        <end position="102"/>
    </location>
</feature>
<feature type="transmembrane region" description="Helical" evidence="1">
    <location>
        <begin position="192"/>
        <end position="210"/>
    </location>
</feature>
<dbReference type="EMBL" id="LAZR01007264">
    <property type="protein sequence ID" value="KKM86399.1"/>
    <property type="molecule type" value="Genomic_DNA"/>
</dbReference>
<keyword evidence="1" id="KW-1133">Transmembrane helix</keyword>
<keyword evidence="1" id="KW-0812">Transmembrane</keyword>
<feature type="transmembrane region" description="Helical" evidence="1">
    <location>
        <begin position="26"/>
        <end position="45"/>
    </location>
</feature>